<gene>
    <name evidence="1" type="ORF">AMJ44_14050</name>
</gene>
<sequence length="334" mass="39245">MYESVKDQIKYERREGLESDIVDPNEPYKNGRKDIDDGWLQAVPWKKAEEADIWVCHRNIPTELSKEHFDKKVTVCVLHGPSEHMLLTEFMTERKTEAFHLHIRILWSYDATVVLNQHEKDIMELFDEHGRLHYIPNSIDLERYQDSNIPKWEYKHHPAICSFDVPRLEKLPASLIWSIPRIVNRIPTARLNIFSLELEPISTWRNIFCKSKQRALEALCENIQLRGNELRPFMKGADIMFNNNFSGILSRVGMECMAMGIPVVSYGGGYTKYHARIFDLDSIAEQIYRCWKDLSAEEGTLKQDTLKYANENFDRAKEVKKYVKLYEELMGKKK</sequence>
<protein>
    <recommendedName>
        <fullName evidence="3">Glycosyl transferase family 1 domain-containing protein</fullName>
    </recommendedName>
</protein>
<name>A0A0S7XNF8_UNCSA</name>
<organism evidence="1 2">
    <name type="scientific">candidate division WOR-1 bacterium DG_54_3</name>
    <dbReference type="NCBI Taxonomy" id="1703775"/>
    <lineage>
        <taxon>Bacteria</taxon>
        <taxon>Bacillati</taxon>
        <taxon>Saganbacteria</taxon>
    </lineage>
</organism>
<comment type="caution">
    <text evidence="1">The sequence shown here is derived from an EMBL/GenBank/DDBJ whole genome shotgun (WGS) entry which is preliminary data.</text>
</comment>
<reference evidence="1 2" key="1">
    <citation type="journal article" date="2015" name="Microbiome">
        <title>Genomic resolution of linkages in carbon, nitrogen, and sulfur cycling among widespread estuary sediment bacteria.</title>
        <authorList>
            <person name="Baker B.J."/>
            <person name="Lazar C.S."/>
            <person name="Teske A.P."/>
            <person name="Dick G.J."/>
        </authorList>
    </citation>
    <scope>NUCLEOTIDE SEQUENCE [LARGE SCALE GENOMIC DNA]</scope>
    <source>
        <strain evidence="1">DG_54_3</strain>
    </source>
</reference>
<dbReference type="Gene3D" id="3.40.50.2000">
    <property type="entry name" value="Glycogen Phosphorylase B"/>
    <property type="match status" value="2"/>
</dbReference>
<evidence type="ECO:0008006" key="3">
    <source>
        <dbReference type="Google" id="ProtNLM"/>
    </source>
</evidence>
<dbReference type="EMBL" id="LIZX01000222">
    <property type="protein sequence ID" value="KPJ63739.1"/>
    <property type="molecule type" value="Genomic_DNA"/>
</dbReference>
<dbReference type="Proteomes" id="UP000051861">
    <property type="component" value="Unassembled WGS sequence"/>
</dbReference>
<evidence type="ECO:0000313" key="2">
    <source>
        <dbReference type="Proteomes" id="UP000051861"/>
    </source>
</evidence>
<accession>A0A0S7XNF8</accession>
<proteinExistence type="predicted"/>
<evidence type="ECO:0000313" key="1">
    <source>
        <dbReference type="EMBL" id="KPJ63739.1"/>
    </source>
</evidence>
<dbReference type="AlphaFoldDB" id="A0A0S7XNF8"/>
<dbReference type="SUPFAM" id="SSF53756">
    <property type="entry name" value="UDP-Glycosyltransferase/glycogen phosphorylase"/>
    <property type="match status" value="1"/>
</dbReference>
<dbReference type="PANTHER" id="PTHR12526">
    <property type="entry name" value="GLYCOSYLTRANSFERASE"/>
    <property type="match status" value="1"/>
</dbReference>